<reference evidence="1" key="1">
    <citation type="submission" date="2022-05" db="EMBL/GenBank/DDBJ databases">
        <title>Metagenome Sequencing of an Archaeal-Dominated Microbial Community from a Hot Spring at the Los Azufres Geothermal Field, Mexico.</title>
        <authorList>
            <person name="Marin-Paredes R."/>
            <person name="Martinez-Romero E."/>
            <person name="Servin-Garciduenas L.E."/>
        </authorList>
    </citation>
    <scope>NUCLEOTIDE SEQUENCE</scope>
    <source>
        <strain evidence="1">AZ1-454</strain>
    </source>
</reference>
<comment type="caution">
    <text evidence="1">The sequence shown here is derived from an EMBL/GenBank/DDBJ whole genome shotgun (WGS) entry which is preliminary data.</text>
</comment>
<name>A0AAE3FMW0_9CREN</name>
<evidence type="ECO:0000313" key="1">
    <source>
        <dbReference type="EMBL" id="MCL7344874.1"/>
    </source>
</evidence>
<organism evidence="1">
    <name type="scientific">Candidatus Aramenus sulfurataquae</name>
    <dbReference type="NCBI Taxonomy" id="1326980"/>
    <lineage>
        <taxon>Archaea</taxon>
        <taxon>Thermoproteota</taxon>
        <taxon>Thermoprotei</taxon>
        <taxon>Sulfolobales</taxon>
        <taxon>Sulfolobaceae</taxon>
        <taxon>Candidatus Aramenus</taxon>
    </lineage>
</organism>
<gene>
    <name evidence="1" type="ORF">TQ35_009925</name>
</gene>
<protein>
    <submittedName>
        <fullName evidence="1">Uncharacterized protein</fullName>
    </submittedName>
</protein>
<proteinExistence type="predicted"/>
<dbReference type="AlphaFoldDB" id="A0AAE3FMW0"/>
<accession>A0AAE3FMW0</accession>
<dbReference type="EMBL" id="JZWS02000060">
    <property type="protein sequence ID" value="MCL7344874.1"/>
    <property type="molecule type" value="Genomic_DNA"/>
</dbReference>
<sequence>MQIEQLSTNQLKRLVKQAVYNLTVAALLEKGEAKRDLLAVRDEMRDFLKKLRKGNASLLEVYSELGFALISIAILKMESRNEKVKDILTSVEESFY</sequence>